<feature type="region of interest" description="Disordered" evidence="1">
    <location>
        <begin position="1501"/>
        <end position="1528"/>
    </location>
</feature>
<feature type="compositionally biased region" description="Polar residues" evidence="1">
    <location>
        <begin position="1815"/>
        <end position="1826"/>
    </location>
</feature>
<comment type="caution">
    <text evidence="2">The sequence shown here is derived from an EMBL/GenBank/DDBJ whole genome shotgun (WGS) entry which is preliminary data.</text>
</comment>
<dbReference type="RefSeq" id="WP_378248007.1">
    <property type="nucleotide sequence ID" value="NZ_JBHRWK010000166.1"/>
</dbReference>
<sequence>VLHEGEWNKYDDLLLLLQAKKDWLPVNISLVPGRARYSDPLVRWTEVWLRAYQEAELRKTGNAPAVKHLIPLVGGIVGSSTVYNWSSGFPKSVEQLSHGDAPPGSVLAGPPGGSGVGASLEATGPQMLQPGLLSSGLGVGGGVLGFAGGGVPVVSGGGGWLVGSGLPERVEMEGLARELQEEMSQRPGREEQIQPAPVGVLIGGVGSLLRDAAALLLKEAGVHGVVLLDEGARDLGVIERAVLDSGWGGEPVRLFACETGDGALDRLAGGLQERLGVAVGYPIELLWLEVEEDGPAARVGKLGLTEDSVPVLVLRDVAGGGGWVWRVRPDRQHPDGRIEGWPYTVPAPEGGLGLGRPRHLAPGDTDPVSSGSGAEGQGVAGAGASEAFLEAVRAGEVPWGAGPGRDGSLKAYLRDTGHSGEVTPEVLQDWVRALQDASVRVTGMRVPVPLVAALSGKQLNAKQAQYRTGKNPILEPSLEQVRKLMPKWFMEFRPSEGEWEQYGDLLSFLKANGHRLPVNIWLEHGGERYSEPLRRWTEVWMRAYYKEKKAQGLGADLTAERLASLSGHIVYHETVSSWNLGFSESVADRSLDKSSSGEGEGSGQPPGIPEYVHVDVKSWRPGPGRGDSLRAYLEATGRLNEATTTALRKWLTGIQQDAVTETGMRVPAHVVVALSDGLIDAKKAIHLTTRWAPRELKPDEVASLVPPWVMAFRPGEGEGQFPDLLPFLRANKDRLPVNIWLEPDENGNYSDPLLRWTEVWKRAYEAELGETGTAVRPLAGGIEHPRTVRDRNLGFPQSFAEHSVGNAPSGSAFPGPFGGSGVGASTTSQGKRPRLEAPEASGSQLLEMPGGAGWRSGVEHELLRVPGSGFGVGDGALGYSAAGVPVPFVPGAGGGGWRPVGLELQHSGGWFGGGYVVPVPLAASDGGLGLGLDQSWYLTPGGTDLVSFDPGAEGQGVTGAGSSDALPAEVPAGEAPWGAGPGQNGSLDAYLKETRSSNEAGPATQEELRKWVGALQDAAVAETGRRIPAAEVAALSGGQINKNQVRGHTGRNASSALKLGEVPDWFMDFRPDEEVWHGGELRKFPDLLSFLQAKKDDLPVNISLEPDARNRYSYSLLRWTEVWMRAYYEEKAQEPGANLTAPRLAELTGGIARPRTVRDWKLGSSESVADLSVGNASSGSALPGRSGRSGGSGAGASTKPQRKRRRLEAPEVTEAPGSQMLQPGSLPSGLEMPGSGFGAGAPGYSAAGVPVPFVPGAGGGGWWPVGSELQHSGGRFEGTYTVPAPLAPGGVLGLAQPQLVPAVVKPWGAGPGQNASLEAYLKVPGRSSEATPVDWVRALQAAAVAVTGLRVPALLVAALSNGRISKDRARELTRWNAPSALKLGEVALLVPDWFMDFRPDEEVWHGGELRKFPDLLSFLQAKKDDLPVIISLEPDARNRYSYPLLRWTEVWMRAYYEEKAQEPGAKLTAERLAGLTGGIAGVTTVRDWKLGSSQSVVQHSVGNASSGSALPGRSGRSGRSGGSGAGAPGFSTAGVPVVSGAGGGGGWLVGSVQPEQVGLQGLSQVEMEGFSREFRVEMSERLWREEARIQPAPVGVIIGEVGSVLGGAAWWLPKEDGVHGVVLLDEEARHLDAIERALRSSGWREGEAIRLFGCETGDGVLWRLALDLWVRFGVDVWYPVGLLWLGVRGPGPGARVGSLDWTGDGVPELVLFEGGGGWARRVGSPQEQGGGLIEGSYTVPGSVGGLGLDGPRHLAPGGADPVAVDPGTESQGVPGVGSSEALPAGGSAGVKRWGAGPGEDGSLEAYLKKTRSSDEASPSSATQTELQDWVRDLQAAAVTVTGMRVPA</sequence>
<feature type="compositionally biased region" description="Low complexity" evidence="1">
    <location>
        <begin position="1176"/>
        <end position="1186"/>
    </location>
</feature>
<feature type="region of interest" description="Disordered" evidence="1">
    <location>
        <begin position="351"/>
        <end position="379"/>
    </location>
</feature>
<feature type="non-terminal residue" evidence="2">
    <location>
        <position position="1847"/>
    </location>
</feature>
<proteinExistence type="predicted"/>
<feature type="region of interest" description="Disordered" evidence="1">
    <location>
        <begin position="94"/>
        <end position="119"/>
    </location>
</feature>
<accession>A0ABV7PBL2</accession>
<feature type="non-terminal residue" evidence="2">
    <location>
        <position position="1"/>
    </location>
</feature>
<name>A0ABV7PBL2_9PSEU</name>
<feature type="region of interest" description="Disordered" evidence="1">
    <location>
        <begin position="1748"/>
        <end position="1826"/>
    </location>
</feature>
<dbReference type="Proteomes" id="UP001595645">
    <property type="component" value="Unassembled WGS sequence"/>
</dbReference>
<evidence type="ECO:0000256" key="1">
    <source>
        <dbReference type="SAM" id="MobiDB-lite"/>
    </source>
</evidence>
<feature type="compositionally biased region" description="Low complexity" evidence="1">
    <location>
        <begin position="967"/>
        <end position="978"/>
    </location>
</feature>
<dbReference type="EMBL" id="JBHRWK010000166">
    <property type="protein sequence ID" value="MFC3456545.1"/>
    <property type="molecule type" value="Genomic_DNA"/>
</dbReference>
<feature type="region of interest" description="Disordered" evidence="1">
    <location>
        <begin position="949"/>
        <end position="988"/>
    </location>
</feature>
<feature type="compositionally biased region" description="Low complexity" evidence="1">
    <location>
        <begin position="1501"/>
        <end position="1514"/>
    </location>
</feature>
<gene>
    <name evidence="2" type="ORF">ACFOSH_44620</name>
</gene>
<organism evidence="2 3">
    <name type="scientific">Amycolatopsis speibonae</name>
    <dbReference type="NCBI Taxonomy" id="1450224"/>
    <lineage>
        <taxon>Bacteria</taxon>
        <taxon>Bacillati</taxon>
        <taxon>Actinomycetota</taxon>
        <taxon>Actinomycetes</taxon>
        <taxon>Pseudonocardiales</taxon>
        <taxon>Pseudonocardiaceae</taxon>
        <taxon>Amycolatopsis</taxon>
    </lineage>
</organism>
<protein>
    <submittedName>
        <fullName evidence="2">Uncharacterized protein</fullName>
    </submittedName>
</protein>
<evidence type="ECO:0000313" key="3">
    <source>
        <dbReference type="Proteomes" id="UP001595645"/>
    </source>
</evidence>
<feature type="region of interest" description="Disordered" evidence="1">
    <location>
        <begin position="799"/>
        <end position="847"/>
    </location>
</feature>
<feature type="region of interest" description="Disordered" evidence="1">
    <location>
        <begin position="1172"/>
        <end position="1234"/>
    </location>
</feature>
<keyword evidence="3" id="KW-1185">Reference proteome</keyword>
<evidence type="ECO:0000313" key="2">
    <source>
        <dbReference type="EMBL" id="MFC3456545.1"/>
    </source>
</evidence>
<feature type="region of interest" description="Disordered" evidence="1">
    <location>
        <begin position="590"/>
        <end position="610"/>
    </location>
</feature>
<feature type="compositionally biased region" description="Gly residues" evidence="1">
    <location>
        <begin position="1518"/>
        <end position="1527"/>
    </location>
</feature>
<reference evidence="3" key="1">
    <citation type="journal article" date="2019" name="Int. J. Syst. Evol. Microbiol.">
        <title>The Global Catalogue of Microorganisms (GCM) 10K type strain sequencing project: providing services to taxonomists for standard genome sequencing and annotation.</title>
        <authorList>
            <consortium name="The Broad Institute Genomics Platform"/>
            <consortium name="The Broad Institute Genome Sequencing Center for Infectious Disease"/>
            <person name="Wu L."/>
            <person name="Ma J."/>
        </authorList>
    </citation>
    <scope>NUCLEOTIDE SEQUENCE [LARGE SCALE GENOMIC DNA]</scope>
    <source>
        <strain evidence="3">CGMCC 4.7676</strain>
    </source>
</reference>